<dbReference type="GO" id="GO:0005886">
    <property type="term" value="C:plasma membrane"/>
    <property type="evidence" value="ECO:0007669"/>
    <property type="project" value="UniProtKB-SubCell"/>
</dbReference>
<evidence type="ECO:0000256" key="1">
    <source>
        <dbReference type="ARBA" id="ARBA00004651"/>
    </source>
</evidence>
<dbReference type="Pfam" id="PF12821">
    <property type="entry name" value="ThrE_2"/>
    <property type="match status" value="1"/>
</dbReference>
<dbReference type="EMBL" id="CADDAV010000026">
    <property type="protein sequence ID" value="CAB0618388.1"/>
    <property type="molecule type" value="Genomic_DNA"/>
</dbReference>
<dbReference type="eggNOG" id="COG2966">
    <property type="taxonomic scope" value="Bacteria"/>
</dbReference>
<comment type="similarity">
    <text evidence="6">Belongs to the ThrE exporter (TC 2.A.79) family.</text>
</comment>
<keyword evidence="4" id="KW-1133">Transmembrane helix</keyword>
<dbReference type="PANTHER" id="PTHR34390:SF2">
    <property type="entry name" value="SUCCINATE TRANSPORTER SUBUNIT YJJP-RELATED"/>
    <property type="match status" value="1"/>
</dbReference>
<evidence type="ECO:0000256" key="6">
    <source>
        <dbReference type="ARBA" id="ARBA00034125"/>
    </source>
</evidence>
<comment type="caution">
    <text evidence="9">The sequence shown here is derived from an EMBL/GenBank/DDBJ whole genome shotgun (WGS) entry which is preliminary data.</text>
</comment>
<gene>
    <name evidence="9" type="ORF">CIP107547_02140</name>
</gene>
<dbReference type="KEGG" id="cdi:DIP1953"/>
<evidence type="ECO:0000259" key="7">
    <source>
        <dbReference type="Pfam" id="PF06738"/>
    </source>
</evidence>
<reference evidence="9 10" key="1">
    <citation type="submission" date="2020-02" db="EMBL/GenBank/DDBJ databases">
        <authorList>
            <person name="Brisse S."/>
        </authorList>
    </citation>
    <scope>NUCLEOTIDE SEQUENCE [LARGE SCALE GENOMIC DNA]</scope>
    <source>
        <strain evidence="9">CIP107547</strain>
    </source>
</reference>
<dbReference type="eggNOG" id="COG3610">
    <property type="taxonomic scope" value="Bacteria"/>
</dbReference>
<evidence type="ECO:0000256" key="5">
    <source>
        <dbReference type="ARBA" id="ARBA00023136"/>
    </source>
</evidence>
<accession>A0A0F5D8R7</accession>
<dbReference type="AlphaFoldDB" id="A0A0F5D8R7"/>
<evidence type="ECO:0000259" key="8">
    <source>
        <dbReference type="Pfam" id="PF12821"/>
    </source>
</evidence>
<organism evidence="9 10">
    <name type="scientific">Corynebacterium diphtheriae</name>
    <dbReference type="NCBI Taxonomy" id="1717"/>
    <lineage>
        <taxon>Bacteria</taxon>
        <taxon>Bacillati</taxon>
        <taxon>Actinomycetota</taxon>
        <taxon>Actinomycetes</taxon>
        <taxon>Mycobacteriales</taxon>
        <taxon>Corynebacteriaceae</taxon>
        <taxon>Corynebacterium</taxon>
    </lineage>
</organism>
<evidence type="ECO:0000256" key="3">
    <source>
        <dbReference type="ARBA" id="ARBA00022692"/>
    </source>
</evidence>
<protein>
    <submittedName>
        <fullName evidence="9">Amino acid transporter</fullName>
    </submittedName>
</protein>
<dbReference type="InterPro" id="IPR050539">
    <property type="entry name" value="ThrE_Dicarb/AminoAcid_Exp"/>
</dbReference>
<sequence length="483" mass="50938">MLKLFDAPLFRTLKRRQEASTGTATIDVAAAPALAPIAPVDLTDRGQVTGVLEIAARIGEILIVAGTTNSDASRQVSAVTESFGLWNCHVDMTSNRIRLFANVSDDRRNPVAVVRIITPAAQNFRKLILVDRLIRDIHSGKASPINAETRLDAIDRSKDPMGLFGFVASFAVMSGAVALLLGGDIPVSLISTLAGGTIMWMSAKLGDLGLPIFFQNTAGGIFVAILATVAYKWGLFFGLQLRPSMIIATSIIVMVAGLTLVQAIQNGVTAAPISGTARLFDAIIITAGIVAGIAIGASLAATLGYPLPPVETLPVPNLASQTVRVIGSTLASAAFARSCYADWPSVVISGVTAMMGSSLFYFVLVPTGVNDITATATTAVIIGLVGGLLGRRYQIPPLVISIAGITPLLPGSAIYRGLFGLLNEQILVGFSNLTYAFAAATALSAGVVFGEWIARRLRRPPSLAHYRKVAVRIMRARRRNVFD</sequence>
<name>A0A0F5D8R7_CORDP</name>
<feature type="domain" description="Threonine/serine exporter-like N-terminal" evidence="7">
    <location>
        <begin position="54"/>
        <end position="299"/>
    </location>
</feature>
<dbReference type="OrthoDB" id="9763957at2"/>
<keyword evidence="2" id="KW-1003">Cell membrane</keyword>
<evidence type="ECO:0000256" key="4">
    <source>
        <dbReference type="ARBA" id="ARBA00022989"/>
    </source>
</evidence>
<dbReference type="GO" id="GO:0022857">
    <property type="term" value="F:transmembrane transporter activity"/>
    <property type="evidence" value="ECO:0007669"/>
    <property type="project" value="InterPro"/>
</dbReference>
<dbReference type="InterPro" id="IPR010619">
    <property type="entry name" value="ThrE-like_N"/>
</dbReference>
<feature type="domain" description="Threonine/Serine exporter ThrE" evidence="8">
    <location>
        <begin position="325"/>
        <end position="451"/>
    </location>
</feature>
<dbReference type="PANTHER" id="PTHR34390">
    <property type="entry name" value="UPF0442 PROTEIN YJJB-RELATED"/>
    <property type="match status" value="1"/>
</dbReference>
<keyword evidence="5" id="KW-0472">Membrane</keyword>
<evidence type="ECO:0000313" key="10">
    <source>
        <dbReference type="Proteomes" id="UP000480222"/>
    </source>
</evidence>
<evidence type="ECO:0000313" key="9">
    <source>
        <dbReference type="EMBL" id="CAB0618388.1"/>
    </source>
</evidence>
<dbReference type="NCBIfam" id="NF047720">
    <property type="entry name" value="ThrSerExpThrE"/>
    <property type="match status" value="1"/>
</dbReference>
<dbReference type="GO" id="GO:0015744">
    <property type="term" value="P:succinate transport"/>
    <property type="evidence" value="ECO:0007669"/>
    <property type="project" value="TreeGrafter"/>
</dbReference>
<dbReference type="Proteomes" id="UP000480222">
    <property type="component" value="Unassembled WGS sequence"/>
</dbReference>
<keyword evidence="3" id="KW-0812">Transmembrane</keyword>
<evidence type="ECO:0000256" key="2">
    <source>
        <dbReference type="ARBA" id="ARBA00022475"/>
    </source>
</evidence>
<comment type="subcellular location">
    <subcellularLocation>
        <location evidence="1">Cell membrane</location>
        <topology evidence="1">Multi-pass membrane protein</topology>
    </subcellularLocation>
</comment>
<proteinExistence type="inferred from homology"/>
<dbReference type="InterPro" id="IPR024528">
    <property type="entry name" value="ThrE_2"/>
</dbReference>
<dbReference type="OMA" id="CDRIDSM"/>
<dbReference type="RefSeq" id="WP_010935458.1">
    <property type="nucleotide sequence ID" value="NZ_CASCJD010000008.1"/>
</dbReference>
<dbReference type="Pfam" id="PF06738">
    <property type="entry name" value="ThrE"/>
    <property type="match status" value="1"/>
</dbReference>